<feature type="signal peptide" evidence="7">
    <location>
        <begin position="1"/>
        <end position="18"/>
    </location>
</feature>
<dbReference type="RefSeq" id="XP_008221766.1">
    <property type="nucleotide sequence ID" value="XM_008223544.2"/>
</dbReference>
<comment type="subcellular location">
    <subcellularLocation>
        <location evidence="1 6">Membrane</location>
        <topology evidence="1 6">Multi-pass membrane protein</topology>
    </subcellularLocation>
</comment>
<dbReference type="Pfam" id="PF00892">
    <property type="entry name" value="EamA"/>
    <property type="match status" value="1"/>
</dbReference>
<dbReference type="GeneID" id="103321719"/>
<sequence length="361" mass="39475">MSMESLLPFLGMVMAVLAQAANMIVNEAAMSKGSNKYIMVVYANGLSTLILLPPALFFHHRSGRPPLTFSILCGFFMLALFGCSAQIFGYVGIEYSSATLGTAMLNLIPAFTFILAIIFRMEEVQWRSSSSKAKILGTIASIAGAFVVTFYKGQPIMLPPSSHPPNLFSSKSNWVLGGLFLAADSFSSSLWYILQASTLKKYPAVVVTVCFQSLFMTVQSALVTLIAVKDASAWELRLDMGLIAVLYTAIVSIGLRYTLTAWCVWKAGALFCSMFKPLGIIFGVIMGAIFLGDPFYFGRYAQFLVGALIIVTGFYAVMWGKAKEEKLVEGGSRWESLGHNKVPLLQNNIEEKHNCTSILCK</sequence>
<feature type="transmembrane region" description="Helical" evidence="6">
    <location>
        <begin position="133"/>
        <end position="154"/>
    </location>
</feature>
<feature type="transmembrane region" description="Helical" evidence="6">
    <location>
        <begin position="240"/>
        <end position="259"/>
    </location>
</feature>
<feature type="transmembrane region" description="Helical" evidence="6">
    <location>
        <begin position="297"/>
        <end position="317"/>
    </location>
</feature>
<keyword evidence="7" id="KW-0732">Signal</keyword>
<accession>A0ABM0NA93</accession>
<feature type="transmembrane region" description="Helical" evidence="6">
    <location>
        <begin position="69"/>
        <end position="91"/>
    </location>
</feature>
<evidence type="ECO:0000256" key="4">
    <source>
        <dbReference type="ARBA" id="ARBA00022989"/>
    </source>
</evidence>
<evidence type="ECO:0000256" key="1">
    <source>
        <dbReference type="ARBA" id="ARBA00004141"/>
    </source>
</evidence>
<keyword evidence="5 6" id="KW-0472">Membrane</keyword>
<dbReference type="Proteomes" id="UP000694861">
    <property type="component" value="Linkage group LG2"/>
</dbReference>
<comment type="similarity">
    <text evidence="2 6">Belongs to the drug/metabolite transporter (DMT) superfamily. Plant drug/metabolite exporter (P-DME) (TC 2.A.7.4) family.</text>
</comment>
<dbReference type="InterPro" id="IPR000620">
    <property type="entry name" value="EamA_dom"/>
</dbReference>
<organism evidence="9 10">
    <name type="scientific">Prunus mume</name>
    <name type="common">Japanese apricot</name>
    <name type="synonym">Armeniaca mume</name>
    <dbReference type="NCBI Taxonomy" id="102107"/>
    <lineage>
        <taxon>Eukaryota</taxon>
        <taxon>Viridiplantae</taxon>
        <taxon>Streptophyta</taxon>
        <taxon>Embryophyta</taxon>
        <taxon>Tracheophyta</taxon>
        <taxon>Spermatophyta</taxon>
        <taxon>Magnoliopsida</taxon>
        <taxon>eudicotyledons</taxon>
        <taxon>Gunneridae</taxon>
        <taxon>Pentapetalae</taxon>
        <taxon>rosids</taxon>
        <taxon>fabids</taxon>
        <taxon>Rosales</taxon>
        <taxon>Rosaceae</taxon>
        <taxon>Amygdaloideae</taxon>
        <taxon>Amygdaleae</taxon>
        <taxon>Prunus</taxon>
    </lineage>
</organism>
<keyword evidence="9" id="KW-1185">Reference proteome</keyword>
<feature type="transmembrane region" description="Helical" evidence="6">
    <location>
        <begin position="36"/>
        <end position="57"/>
    </location>
</feature>
<feature type="transmembrane region" description="Helical" evidence="6">
    <location>
        <begin position="174"/>
        <end position="194"/>
    </location>
</feature>
<gene>
    <name evidence="10" type="primary">LOC103321719</name>
</gene>
<evidence type="ECO:0000256" key="6">
    <source>
        <dbReference type="RuleBase" id="RU363077"/>
    </source>
</evidence>
<protein>
    <recommendedName>
        <fullName evidence="6">WAT1-related protein</fullName>
    </recommendedName>
</protein>
<proteinExistence type="inferred from homology"/>
<reference evidence="10" key="2">
    <citation type="submission" date="2025-08" db="UniProtKB">
        <authorList>
            <consortium name="RefSeq"/>
        </authorList>
    </citation>
    <scope>IDENTIFICATION</scope>
</reference>
<name>A0ABM0NA93_PRUMU</name>
<keyword evidence="4 6" id="KW-1133">Transmembrane helix</keyword>
<dbReference type="SUPFAM" id="SSF103481">
    <property type="entry name" value="Multidrug resistance efflux transporter EmrE"/>
    <property type="match status" value="1"/>
</dbReference>
<feature type="domain" description="EamA" evidence="8">
    <location>
        <begin position="10"/>
        <end position="149"/>
    </location>
</feature>
<dbReference type="InterPro" id="IPR030184">
    <property type="entry name" value="WAT1-related"/>
</dbReference>
<dbReference type="PANTHER" id="PTHR31218">
    <property type="entry name" value="WAT1-RELATED PROTEIN"/>
    <property type="match status" value="1"/>
</dbReference>
<evidence type="ECO:0000256" key="3">
    <source>
        <dbReference type="ARBA" id="ARBA00022692"/>
    </source>
</evidence>
<feature type="transmembrane region" description="Helical" evidence="6">
    <location>
        <begin position="206"/>
        <end position="228"/>
    </location>
</feature>
<keyword evidence="3 6" id="KW-0812">Transmembrane</keyword>
<evidence type="ECO:0000313" key="9">
    <source>
        <dbReference type="Proteomes" id="UP000694861"/>
    </source>
</evidence>
<evidence type="ECO:0000259" key="8">
    <source>
        <dbReference type="Pfam" id="PF00892"/>
    </source>
</evidence>
<evidence type="ECO:0000256" key="2">
    <source>
        <dbReference type="ARBA" id="ARBA00007635"/>
    </source>
</evidence>
<feature type="chain" id="PRO_5045860824" description="WAT1-related protein" evidence="7">
    <location>
        <begin position="19"/>
        <end position="361"/>
    </location>
</feature>
<feature type="transmembrane region" description="Helical" evidence="6">
    <location>
        <begin position="103"/>
        <end position="121"/>
    </location>
</feature>
<evidence type="ECO:0000313" key="10">
    <source>
        <dbReference type="RefSeq" id="XP_008221766.1"/>
    </source>
</evidence>
<reference evidence="9" key="1">
    <citation type="journal article" date="2012" name="Nat. Commun.">
        <title>The genome of Prunus mume.</title>
        <authorList>
            <person name="Zhang Q."/>
            <person name="Chen W."/>
            <person name="Sun L."/>
            <person name="Zhao F."/>
            <person name="Huang B."/>
            <person name="Yang W."/>
            <person name="Tao Y."/>
            <person name="Wang J."/>
            <person name="Yuan Z."/>
            <person name="Fan G."/>
            <person name="Xing Z."/>
            <person name="Han C."/>
            <person name="Pan H."/>
            <person name="Zhong X."/>
            <person name="Shi W."/>
            <person name="Liang X."/>
            <person name="Du D."/>
            <person name="Sun F."/>
            <person name="Xu Z."/>
            <person name="Hao R."/>
            <person name="Lv T."/>
            <person name="Lv Y."/>
            <person name="Zheng Z."/>
            <person name="Sun M."/>
            <person name="Luo L."/>
            <person name="Cai M."/>
            <person name="Gao Y."/>
            <person name="Wang J."/>
            <person name="Yin Y."/>
            <person name="Xu X."/>
            <person name="Cheng T."/>
            <person name="Wang J."/>
        </authorList>
    </citation>
    <scope>NUCLEOTIDE SEQUENCE [LARGE SCALE GENOMIC DNA]</scope>
</reference>
<evidence type="ECO:0000256" key="7">
    <source>
        <dbReference type="SAM" id="SignalP"/>
    </source>
</evidence>
<feature type="transmembrane region" description="Helical" evidence="6">
    <location>
        <begin position="271"/>
        <end position="291"/>
    </location>
</feature>
<dbReference type="InterPro" id="IPR037185">
    <property type="entry name" value="EmrE-like"/>
</dbReference>
<evidence type="ECO:0000256" key="5">
    <source>
        <dbReference type="ARBA" id="ARBA00023136"/>
    </source>
</evidence>